<evidence type="ECO:0000313" key="3">
    <source>
        <dbReference type="EMBL" id="TWB04068.1"/>
    </source>
</evidence>
<evidence type="ECO:0000313" key="4">
    <source>
        <dbReference type="Proteomes" id="UP000319949"/>
    </source>
</evidence>
<dbReference type="AlphaFoldDB" id="A0A560E3V5"/>
<feature type="chain" id="PRO_5021839081" description="Sulfur globule protein" evidence="2">
    <location>
        <begin position="25"/>
        <end position="117"/>
    </location>
</feature>
<keyword evidence="2" id="KW-0732">Signal</keyword>
<evidence type="ECO:0000256" key="2">
    <source>
        <dbReference type="SAM" id="SignalP"/>
    </source>
</evidence>
<comment type="caution">
    <text evidence="3">The sequence shown here is derived from an EMBL/GenBank/DDBJ whole genome shotgun (WGS) entry which is preliminary data.</text>
</comment>
<keyword evidence="1" id="KW-0472">Membrane</keyword>
<feature type="transmembrane region" description="Helical" evidence="1">
    <location>
        <begin position="48"/>
        <end position="70"/>
    </location>
</feature>
<sequence length="117" mass="12188">MIKKAFFALGIAAALALAPGAASAQRGFHGGWHGGGWGGGWRGGGWRGGGWGAPAVGLGIGLGIASAAAWGRPGWGPGWGSGWGAPGWSYASWDDCTRWRRVWTGWNWRVVPVNVCW</sequence>
<evidence type="ECO:0008006" key="5">
    <source>
        <dbReference type="Google" id="ProtNLM"/>
    </source>
</evidence>
<accession>A0A560E3V5</accession>
<dbReference type="Proteomes" id="UP000319949">
    <property type="component" value="Unassembled WGS sequence"/>
</dbReference>
<protein>
    <recommendedName>
        <fullName evidence="5">Sulfur globule protein</fullName>
    </recommendedName>
</protein>
<keyword evidence="4" id="KW-1185">Reference proteome</keyword>
<gene>
    <name evidence="3" type="ORF">FBZ96_102542</name>
</gene>
<keyword evidence="1" id="KW-1133">Transmembrane helix</keyword>
<name>A0A560E3V5_9BRAD</name>
<proteinExistence type="predicted"/>
<keyword evidence="1" id="KW-0812">Transmembrane</keyword>
<evidence type="ECO:0000256" key="1">
    <source>
        <dbReference type="SAM" id="Phobius"/>
    </source>
</evidence>
<feature type="signal peptide" evidence="2">
    <location>
        <begin position="1"/>
        <end position="24"/>
    </location>
</feature>
<dbReference type="EMBL" id="VITK01000002">
    <property type="protein sequence ID" value="TWB04068.1"/>
    <property type="molecule type" value="Genomic_DNA"/>
</dbReference>
<reference evidence="3 4" key="1">
    <citation type="submission" date="2019-06" db="EMBL/GenBank/DDBJ databases">
        <title>Genomic Encyclopedia of Type Strains, Phase IV (KMG-V): Genome sequencing to study the core and pangenomes of soil and plant-associated prokaryotes.</title>
        <authorList>
            <person name="Whitman W."/>
        </authorList>
    </citation>
    <scope>NUCLEOTIDE SEQUENCE [LARGE SCALE GENOMIC DNA]</scope>
    <source>
        <strain evidence="3 4">BR 510</strain>
    </source>
</reference>
<organism evidence="3 4">
    <name type="scientific">Bradyrhizobium stylosanthis</name>
    <dbReference type="NCBI Taxonomy" id="1803665"/>
    <lineage>
        <taxon>Bacteria</taxon>
        <taxon>Pseudomonadati</taxon>
        <taxon>Pseudomonadota</taxon>
        <taxon>Alphaproteobacteria</taxon>
        <taxon>Hyphomicrobiales</taxon>
        <taxon>Nitrobacteraceae</taxon>
        <taxon>Bradyrhizobium</taxon>
    </lineage>
</organism>